<protein>
    <submittedName>
        <fullName evidence="1">Uncharacterized protein</fullName>
    </submittedName>
</protein>
<dbReference type="Gene3D" id="3.30.60.30">
    <property type="match status" value="1"/>
</dbReference>
<dbReference type="GeneID" id="101735407"/>
<proteinExistence type="predicted"/>
<dbReference type="AlphaFoldDB" id="A0A8R1WEP9"/>
<dbReference type="KEGG" id="bmor:101735407"/>
<evidence type="ECO:0000313" key="1">
    <source>
        <dbReference type="EnsemblMetazoa" id="XP_004922360.1"/>
    </source>
</evidence>
<dbReference type="Proteomes" id="UP000005204">
    <property type="component" value="Unassembled WGS sequence"/>
</dbReference>
<name>A0A8R1WEP9_BOMMO</name>
<sequence>MYYKFVLIPTIVFIPFFILDSRCHIPKNNSDVFVTYEGHAEVNEKAMTDVKLTPNVGDATDAPNVTDDVIFVPNSAERNVDRFNIDEIITKKTIGDFLERQNVNFETEAPKDVLFIKAKNNEDIEKTTKAETRRHGTDTRKLKIKSLNCAELDCNNTQDSVCGSKFEHKQLKYRLFLNECYFRKVNCGFKHEINRYQQVDLEKCNNTAARYNERPLPFKPIPVRSDVANWNNTRRFGSRRSLSMGINGRYCTHTCPTSCPDSYDPQCAISQTGQKKVFANHCKMDYNSCLYGVAWYMRPLSECVGGKKADLQQNRAFVNWMQRVGIVDNKGRLVLN</sequence>
<keyword evidence="2" id="KW-1185">Reference proteome</keyword>
<dbReference type="EnsemblMetazoa" id="XM_004922303.4">
    <property type="protein sequence ID" value="XP_004922360.1"/>
    <property type="gene ID" value="LOC101735407"/>
</dbReference>
<dbReference type="RefSeq" id="XP_004922360.1">
    <property type="nucleotide sequence ID" value="XM_004922303.5"/>
</dbReference>
<reference evidence="2" key="1">
    <citation type="journal article" date="2008" name="Insect Biochem. Mol. Biol.">
        <title>The genome of a lepidopteran model insect, the silkworm Bombyx mori.</title>
        <authorList>
            <consortium name="International Silkworm Genome Consortium"/>
        </authorList>
    </citation>
    <scope>NUCLEOTIDE SEQUENCE [LARGE SCALE GENOMIC DNA]</scope>
    <source>
        <strain evidence="2">p50T</strain>
    </source>
</reference>
<evidence type="ECO:0000313" key="2">
    <source>
        <dbReference type="Proteomes" id="UP000005204"/>
    </source>
</evidence>
<organism evidence="1 2">
    <name type="scientific">Bombyx mori</name>
    <name type="common">Silk moth</name>
    <dbReference type="NCBI Taxonomy" id="7091"/>
    <lineage>
        <taxon>Eukaryota</taxon>
        <taxon>Metazoa</taxon>
        <taxon>Ecdysozoa</taxon>
        <taxon>Arthropoda</taxon>
        <taxon>Hexapoda</taxon>
        <taxon>Insecta</taxon>
        <taxon>Pterygota</taxon>
        <taxon>Neoptera</taxon>
        <taxon>Endopterygota</taxon>
        <taxon>Lepidoptera</taxon>
        <taxon>Glossata</taxon>
        <taxon>Ditrysia</taxon>
        <taxon>Bombycoidea</taxon>
        <taxon>Bombycidae</taxon>
        <taxon>Bombycinae</taxon>
        <taxon>Bombyx</taxon>
    </lineage>
</organism>
<dbReference type="OrthoDB" id="6614329at2759"/>
<reference evidence="1" key="2">
    <citation type="submission" date="2022-06" db="UniProtKB">
        <authorList>
            <consortium name="EnsemblMetazoa"/>
        </authorList>
    </citation>
    <scope>IDENTIFICATION</scope>
    <source>
        <strain evidence="1">p50T (Dazao)</strain>
    </source>
</reference>
<accession>A0A8R1WEP9</accession>